<organism evidence="1 2">
    <name type="scientific">Aquibacillus koreensis</name>
    <dbReference type="NCBI Taxonomy" id="279446"/>
    <lineage>
        <taxon>Bacteria</taxon>
        <taxon>Bacillati</taxon>
        <taxon>Bacillota</taxon>
        <taxon>Bacilli</taxon>
        <taxon>Bacillales</taxon>
        <taxon>Bacillaceae</taxon>
        <taxon>Aquibacillus</taxon>
    </lineage>
</organism>
<sequence>MDKKIVAYFKSEDDLETAHAKLHKLNIKNYTAEEMPGDTDLEMLVPAPLVPNGASASVPAGGAGILKDDDSEGEEVVHRQLAQFEVPEDEVKDAMAILNEAGAHIHKSALE</sequence>
<proteinExistence type="predicted"/>
<dbReference type="AlphaFoldDB" id="A0A9X4AK73"/>
<reference evidence="1" key="1">
    <citation type="submission" date="2022-06" db="EMBL/GenBank/DDBJ databases">
        <title>Aquibacillus sp. a new bacterium isolated from soil saline samples.</title>
        <authorList>
            <person name="Galisteo C."/>
            <person name="De La Haba R."/>
            <person name="Sanchez-Porro C."/>
            <person name="Ventosa A."/>
        </authorList>
    </citation>
    <scope>NUCLEOTIDE SEQUENCE</scope>
    <source>
        <strain evidence="1">JCM 12387</strain>
    </source>
</reference>
<comment type="caution">
    <text evidence="1">The sequence shown here is derived from an EMBL/GenBank/DDBJ whole genome shotgun (WGS) entry which is preliminary data.</text>
</comment>
<evidence type="ECO:0000313" key="2">
    <source>
        <dbReference type="Proteomes" id="UP001145072"/>
    </source>
</evidence>
<dbReference type="EMBL" id="JAMQJZ010000009">
    <property type="protein sequence ID" value="MDC3421165.1"/>
    <property type="molecule type" value="Genomic_DNA"/>
</dbReference>
<keyword evidence="2" id="KW-1185">Reference proteome</keyword>
<gene>
    <name evidence="1" type="ORF">NC661_12370</name>
</gene>
<evidence type="ECO:0000313" key="1">
    <source>
        <dbReference type="EMBL" id="MDC3421165.1"/>
    </source>
</evidence>
<dbReference type="RefSeq" id="WP_259871740.1">
    <property type="nucleotide sequence ID" value="NZ_JAMQJZ010000009.1"/>
</dbReference>
<protein>
    <submittedName>
        <fullName evidence="1">Uncharacterized protein</fullName>
    </submittedName>
</protein>
<name>A0A9X4AK73_9BACI</name>
<accession>A0A9X4AK73</accession>
<dbReference type="Proteomes" id="UP001145072">
    <property type="component" value="Unassembled WGS sequence"/>
</dbReference>